<dbReference type="InterPro" id="IPR011010">
    <property type="entry name" value="DNA_brk_join_enz"/>
</dbReference>
<sequence length="304" mass="33326">MGTHVIDAYAPHNAGPAWPRVAGEVRRAVKRTQPTAAPVARQLVYVMAQLALFADGRGMVASAEAWLTHEMIEAFITSRRAHVTESTQGNYRSRLRRLRAAVLGPELASGDPARLSGSRSSRPYSPAELTDRWEWANSRPTPYLRTGMKSLMALGLGCGLDTPEAQWVRARHVRRDAENGAVRVEVTGTRHRITVCRHAWEKLLIDAAGALEPDQFLIRPDAPTRGKNIIANFVARARRGSDDPGILLGRARSTWIVELVDEGIPLTTLVAAAGVDTLHALSRLMPYFAPVEAARGEQLLRGRA</sequence>
<dbReference type="AlphaFoldDB" id="A0A941EHS5"/>
<accession>A0A941EHS5</accession>
<evidence type="ECO:0000313" key="2">
    <source>
        <dbReference type="Proteomes" id="UP000675781"/>
    </source>
</evidence>
<keyword evidence="2" id="KW-1185">Reference proteome</keyword>
<comment type="caution">
    <text evidence="1">The sequence shown here is derived from an EMBL/GenBank/DDBJ whole genome shotgun (WGS) entry which is preliminary data.</text>
</comment>
<proteinExistence type="predicted"/>
<dbReference type="Proteomes" id="UP000675781">
    <property type="component" value="Unassembled WGS sequence"/>
</dbReference>
<evidence type="ECO:0000313" key="1">
    <source>
        <dbReference type="EMBL" id="MBR7831722.1"/>
    </source>
</evidence>
<organism evidence="1 2">
    <name type="scientific">Actinospica durhamensis</name>
    <dbReference type="NCBI Taxonomy" id="1508375"/>
    <lineage>
        <taxon>Bacteria</taxon>
        <taxon>Bacillati</taxon>
        <taxon>Actinomycetota</taxon>
        <taxon>Actinomycetes</taxon>
        <taxon>Catenulisporales</taxon>
        <taxon>Actinospicaceae</taxon>
        <taxon>Actinospica</taxon>
    </lineage>
</organism>
<dbReference type="GO" id="GO:0003677">
    <property type="term" value="F:DNA binding"/>
    <property type="evidence" value="ECO:0007669"/>
    <property type="project" value="InterPro"/>
</dbReference>
<gene>
    <name evidence="1" type="ORF">KDL01_00535</name>
</gene>
<protein>
    <submittedName>
        <fullName evidence="1">Uncharacterized protein</fullName>
    </submittedName>
</protein>
<reference evidence="1" key="1">
    <citation type="submission" date="2021-04" db="EMBL/GenBank/DDBJ databases">
        <title>Genome based classification of Actinospica acidithermotolerans sp. nov., an actinobacterium isolated from an Indonesian hot spring.</title>
        <authorList>
            <person name="Kusuma A.B."/>
            <person name="Putra K.E."/>
            <person name="Nafisah S."/>
            <person name="Loh J."/>
            <person name="Nouioui I."/>
            <person name="Goodfellow M."/>
        </authorList>
    </citation>
    <scope>NUCLEOTIDE SEQUENCE</scope>
    <source>
        <strain evidence="1">CSCA 57</strain>
    </source>
</reference>
<dbReference type="RefSeq" id="WP_212526252.1">
    <property type="nucleotide sequence ID" value="NZ_JAGSOG010000001.1"/>
</dbReference>
<dbReference type="SUPFAM" id="SSF56349">
    <property type="entry name" value="DNA breaking-rejoining enzymes"/>
    <property type="match status" value="1"/>
</dbReference>
<name>A0A941EHS5_9ACTN</name>
<dbReference type="EMBL" id="JAGSOG010000001">
    <property type="protein sequence ID" value="MBR7831722.1"/>
    <property type="molecule type" value="Genomic_DNA"/>
</dbReference>